<sequence length="192" mass="20642">MSWAARLLGCAAVRAAGRALGSVHARRHIALSTTLVASCKDTRTCRVNFAEEELRKKLSPLEFHVTQEKGTEPAFTGKFAEHKGKGTYGCVVCQAPLFASQAKYDSGSGWPSFYNIIRANAVSHSKDRSHGMHRTEVTCGQCGAHLGHVFDDGPPPTGKRFCINSASLNFNPSAEEEGGAEAVEEAPVKPEL</sequence>
<dbReference type="Gene3D" id="2.170.150.20">
    <property type="entry name" value="Peptide methionine sulfoxide reductase"/>
    <property type="match status" value="1"/>
</dbReference>
<evidence type="ECO:0000256" key="5">
    <source>
        <dbReference type="ARBA" id="ARBA00048488"/>
    </source>
</evidence>
<dbReference type="HAMAP" id="MF_01400">
    <property type="entry name" value="MsrB"/>
    <property type="match status" value="1"/>
</dbReference>
<dbReference type="GO" id="GO:0046872">
    <property type="term" value="F:metal ion binding"/>
    <property type="evidence" value="ECO:0007669"/>
    <property type="project" value="UniProtKB-KW"/>
</dbReference>
<reference evidence="11" key="1">
    <citation type="submission" date="2025-08" db="UniProtKB">
        <authorList>
            <consortium name="RefSeq"/>
        </authorList>
    </citation>
    <scope>IDENTIFICATION</scope>
    <source>
        <tissue evidence="11">Sperm</tissue>
    </source>
</reference>
<name>A0AAJ7T520_PETMA</name>
<dbReference type="GO" id="GO:0005737">
    <property type="term" value="C:cytoplasm"/>
    <property type="evidence" value="ECO:0007669"/>
    <property type="project" value="TreeGrafter"/>
</dbReference>
<dbReference type="InterPro" id="IPR011057">
    <property type="entry name" value="Mss4-like_sf"/>
</dbReference>
<evidence type="ECO:0000256" key="7">
    <source>
        <dbReference type="RuleBase" id="RU365044"/>
    </source>
</evidence>
<comment type="catalytic activity">
    <reaction evidence="5 7">
        <text>L-methionyl-[protein] + [thioredoxin]-disulfide + H2O = L-methionyl-(R)-S-oxide-[protein] + [thioredoxin]-dithiol</text>
        <dbReference type="Rhea" id="RHEA:24164"/>
        <dbReference type="Rhea" id="RHEA-COMP:10698"/>
        <dbReference type="Rhea" id="RHEA-COMP:10700"/>
        <dbReference type="Rhea" id="RHEA-COMP:12313"/>
        <dbReference type="Rhea" id="RHEA-COMP:12314"/>
        <dbReference type="ChEBI" id="CHEBI:15377"/>
        <dbReference type="ChEBI" id="CHEBI:16044"/>
        <dbReference type="ChEBI" id="CHEBI:29950"/>
        <dbReference type="ChEBI" id="CHEBI:45764"/>
        <dbReference type="ChEBI" id="CHEBI:50058"/>
        <dbReference type="EC" id="1.8.4.12"/>
    </reaction>
</comment>
<keyword evidence="4 7" id="KW-0560">Oxidoreductase</keyword>
<evidence type="ECO:0000256" key="6">
    <source>
        <dbReference type="ARBA" id="ARBA00049261"/>
    </source>
</evidence>
<dbReference type="Pfam" id="PF01641">
    <property type="entry name" value="SelR"/>
    <property type="match status" value="1"/>
</dbReference>
<dbReference type="PANTHER" id="PTHR10173">
    <property type="entry name" value="METHIONINE SULFOXIDE REDUCTASE"/>
    <property type="match status" value="1"/>
</dbReference>
<comment type="cofactor">
    <cofactor evidence="7">
        <name>Zn(2+)</name>
        <dbReference type="ChEBI" id="CHEBI:29105"/>
    </cofactor>
    <text evidence="7">Binds 1 zinc ion per subunit.</text>
</comment>
<keyword evidence="3 7" id="KW-0862">Zinc</keyword>
<feature type="domain" description="MsrB" evidence="9">
    <location>
        <begin position="51"/>
        <end position="173"/>
    </location>
</feature>
<dbReference type="EC" id="1.8.4.12" evidence="7"/>
<evidence type="ECO:0000256" key="3">
    <source>
        <dbReference type="ARBA" id="ARBA00022833"/>
    </source>
</evidence>
<dbReference type="Proteomes" id="UP001318040">
    <property type="component" value="Chromosome 14"/>
</dbReference>
<dbReference type="GO" id="GO:0006979">
    <property type="term" value="P:response to oxidative stress"/>
    <property type="evidence" value="ECO:0007669"/>
    <property type="project" value="InterPro"/>
</dbReference>
<feature type="compositionally biased region" description="Acidic residues" evidence="8">
    <location>
        <begin position="174"/>
        <end position="184"/>
    </location>
</feature>
<protein>
    <recommendedName>
        <fullName evidence="7">Peptide-methionine (R)-S-oxide reductase</fullName>
        <ecNumber evidence="7">1.8.4.12</ecNumber>
    </recommendedName>
</protein>
<dbReference type="InterPro" id="IPR028427">
    <property type="entry name" value="Met_Sox_Rdtase_MsrB"/>
</dbReference>
<evidence type="ECO:0000313" key="10">
    <source>
        <dbReference type="Proteomes" id="UP001318040"/>
    </source>
</evidence>
<dbReference type="CTD" id="253827"/>
<dbReference type="SUPFAM" id="SSF51316">
    <property type="entry name" value="Mss4-like"/>
    <property type="match status" value="1"/>
</dbReference>
<organism evidence="10 11">
    <name type="scientific">Petromyzon marinus</name>
    <name type="common">Sea lamprey</name>
    <dbReference type="NCBI Taxonomy" id="7757"/>
    <lineage>
        <taxon>Eukaryota</taxon>
        <taxon>Metazoa</taxon>
        <taxon>Chordata</taxon>
        <taxon>Craniata</taxon>
        <taxon>Vertebrata</taxon>
        <taxon>Cyclostomata</taxon>
        <taxon>Hyperoartia</taxon>
        <taxon>Petromyzontiformes</taxon>
        <taxon>Petromyzontidae</taxon>
        <taxon>Petromyzon</taxon>
    </lineage>
</organism>
<dbReference type="NCBIfam" id="TIGR00357">
    <property type="entry name" value="peptide-methionine (R)-S-oxide reductase MsrB"/>
    <property type="match status" value="1"/>
</dbReference>
<dbReference type="GO" id="GO:0033745">
    <property type="term" value="F:L-methionine-(R)-S-oxide reductase activity"/>
    <property type="evidence" value="ECO:0007669"/>
    <property type="project" value="UniProtKB-EC"/>
</dbReference>
<dbReference type="PANTHER" id="PTHR10173:SF56">
    <property type="entry name" value="METHIONINE-R-SULFOXIDE REDUCTASE B3"/>
    <property type="match status" value="1"/>
</dbReference>
<dbReference type="GO" id="GO:0033743">
    <property type="term" value="F:peptide-methionine (R)-S-oxide reductase activity"/>
    <property type="evidence" value="ECO:0007669"/>
    <property type="project" value="UniProtKB-EC"/>
</dbReference>
<dbReference type="GO" id="GO:0030091">
    <property type="term" value="P:protein repair"/>
    <property type="evidence" value="ECO:0007669"/>
    <property type="project" value="InterPro"/>
</dbReference>
<dbReference type="RefSeq" id="XP_032810242.1">
    <property type="nucleotide sequence ID" value="XM_032954351.1"/>
</dbReference>
<evidence type="ECO:0000256" key="8">
    <source>
        <dbReference type="SAM" id="MobiDB-lite"/>
    </source>
</evidence>
<dbReference type="AlphaFoldDB" id="A0AAJ7T520"/>
<gene>
    <name evidence="11" type="primary">MSRB3</name>
</gene>
<dbReference type="PROSITE" id="PS51790">
    <property type="entry name" value="MSRB"/>
    <property type="match status" value="1"/>
</dbReference>
<evidence type="ECO:0000313" key="11">
    <source>
        <dbReference type="RefSeq" id="XP_032810242.1"/>
    </source>
</evidence>
<keyword evidence="10" id="KW-1185">Reference proteome</keyword>
<evidence type="ECO:0000259" key="9">
    <source>
        <dbReference type="PROSITE" id="PS51790"/>
    </source>
</evidence>
<comment type="function">
    <text evidence="7">Methionine-sulfoxide reductase that specifically reduces methionine (R)-sulfoxide back to methionine. While in many cases methionine oxidation is the result of random oxidation following oxidative stress, methionine oxidation is also a post-translational modification that takes place on specific residues.</text>
</comment>
<feature type="region of interest" description="Disordered" evidence="8">
    <location>
        <begin position="173"/>
        <end position="192"/>
    </location>
</feature>
<evidence type="ECO:0000256" key="4">
    <source>
        <dbReference type="ARBA" id="ARBA00023002"/>
    </source>
</evidence>
<evidence type="ECO:0000256" key="1">
    <source>
        <dbReference type="ARBA" id="ARBA00007174"/>
    </source>
</evidence>
<comment type="similarity">
    <text evidence="1 7">Belongs to the MsrB Met sulfoxide reductase family.</text>
</comment>
<proteinExistence type="inferred from homology"/>
<keyword evidence="2 7" id="KW-0479">Metal-binding</keyword>
<dbReference type="FunFam" id="2.170.150.20:FF:000001">
    <property type="entry name" value="Peptide methionine sulfoxide reductase MsrB"/>
    <property type="match status" value="1"/>
</dbReference>
<dbReference type="InterPro" id="IPR002579">
    <property type="entry name" value="Met_Sox_Rdtase_MsrB_dom"/>
</dbReference>
<comment type="catalytic activity">
    <reaction evidence="6">
        <text>[thioredoxin]-disulfide + L-methionine + H2O = L-methionine (R)-S-oxide + [thioredoxin]-dithiol</text>
        <dbReference type="Rhea" id="RHEA:21260"/>
        <dbReference type="Rhea" id="RHEA-COMP:10698"/>
        <dbReference type="Rhea" id="RHEA-COMP:10700"/>
        <dbReference type="ChEBI" id="CHEBI:15377"/>
        <dbReference type="ChEBI" id="CHEBI:29950"/>
        <dbReference type="ChEBI" id="CHEBI:50058"/>
        <dbReference type="ChEBI" id="CHEBI:57844"/>
        <dbReference type="ChEBI" id="CHEBI:58773"/>
        <dbReference type="EC" id="1.8.4.14"/>
    </reaction>
</comment>
<accession>A0AAJ7T520</accession>
<evidence type="ECO:0000256" key="2">
    <source>
        <dbReference type="ARBA" id="ARBA00022723"/>
    </source>
</evidence>